<keyword evidence="4" id="KW-0723">Serine/threonine-protein kinase</keyword>
<keyword evidence="9" id="KW-0732">Signal</keyword>
<evidence type="ECO:0000256" key="7">
    <source>
        <dbReference type="ARBA" id="ARBA00022679"/>
    </source>
</evidence>
<keyword evidence="16" id="KW-0675">Receptor</keyword>
<dbReference type="Pfam" id="PF07727">
    <property type="entry name" value="RVT_2"/>
    <property type="match status" value="1"/>
</dbReference>
<dbReference type="Gene3D" id="1.10.510.10">
    <property type="entry name" value="Transferase(Phosphotransferase) domain 1"/>
    <property type="match status" value="1"/>
</dbReference>
<dbReference type="FunFam" id="1.10.510.10:FF:000445">
    <property type="entry name" value="MDIS1-interacting receptor like kinase 2"/>
    <property type="match status" value="1"/>
</dbReference>
<dbReference type="SUPFAM" id="SSF52058">
    <property type="entry name" value="L domain-like"/>
    <property type="match status" value="1"/>
</dbReference>
<name>A0AA38W2T1_9ASTR</name>
<dbReference type="PANTHER" id="PTHR48053:SF163">
    <property type="entry name" value="MDIS1-INTERACTING RECEPTOR LIKE KINASE 2-LIKE"/>
    <property type="match status" value="1"/>
</dbReference>
<reference evidence="22" key="1">
    <citation type="submission" date="2023-03" db="EMBL/GenBank/DDBJ databases">
        <title>Chromosome-scale reference genome and RAD-based genetic map of yellow starthistle (Centaurea solstitialis) reveal putative structural variation and QTLs associated with invader traits.</title>
        <authorList>
            <person name="Reatini B."/>
            <person name="Cang F.A."/>
            <person name="Jiang Q."/>
            <person name="Mckibben M.T.W."/>
            <person name="Barker M.S."/>
            <person name="Rieseberg L.H."/>
            <person name="Dlugosch K.M."/>
        </authorList>
    </citation>
    <scope>NUCLEOTIDE SEQUENCE</scope>
    <source>
        <strain evidence="22">CAN-66</strain>
        <tissue evidence="22">Leaf</tissue>
    </source>
</reference>
<dbReference type="Pfam" id="PF23598">
    <property type="entry name" value="LRR_14"/>
    <property type="match status" value="1"/>
</dbReference>
<dbReference type="FunFam" id="3.80.10.10:FF:000400">
    <property type="entry name" value="Nuclear pore complex protein NUP107"/>
    <property type="match status" value="1"/>
</dbReference>
<evidence type="ECO:0000256" key="18">
    <source>
        <dbReference type="ARBA" id="ARBA00047899"/>
    </source>
</evidence>
<dbReference type="Proteomes" id="UP001172457">
    <property type="component" value="Chromosome 6"/>
</dbReference>
<dbReference type="GO" id="GO:0051707">
    <property type="term" value="P:response to other organism"/>
    <property type="evidence" value="ECO:0007669"/>
    <property type="project" value="UniProtKB-ARBA"/>
</dbReference>
<proteinExistence type="predicted"/>
<dbReference type="Pfam" id="PF13855">
    <property type="entry name" value="LRR_8"/>
    <property type="match status" value="3"/>
</dbReference>
<keyword evidence="11" id="KW-0547">Nucleotide-binding</keyword>
<dbReference type="Pfam" id="PF00560">
    <property type="entry name" value="LRR_1"/>
    <property type="match status" value="3"/>
</dbReference>
<dbReference type="FunFam" id="3.30.200.20:FF:000309">
    <property type="entry name" value="Leucine-rich repeat receptor protein kinase MSP1"/>
    <property type="match status" value="1"/>
</dbReference>
<evidence type="ECO:0000256" key="4">
    <source>
        <dbReference type="ARBA" id="ARBA00022527"/>
    </source>
</evidence>
<evidence type="ECO:0000256" key="10">
    <source>
        <dbReference type="ARBA" id="ARBA00022737"/>
    </source>
</evidence>
<organism evidence="22 23">
    <name type="scientific">Centaurea solstitialis</name>
    <name type="common">yellow star-thistle</name>
    <dbReference type="NCBI Taxonomy" id="347529"/>
    <lineage>
        <taxon>Eukaryota</taxon>
        <taxon>Viridiplantae</taxon>
        <taxon>Streptophyta</taxon>
        <taxon>Embryophyta</taxon>
        <taxon>Tracheophyta</taxon>
        <taxon>Spermatophyta</taxon>
        <taxon>Magnoliopsida</taxon>
        <taxon>eudicotyledons</taxon>
        <taxon>Gunneridae</taxon>
        <taxon>Pentapetalae</taxon>
        <taxon>asterids</taxon>
        <taxon>campanulids</taxon>
        <taxon>Asterales</taxon>
        <taxon>Asteraceae</taxon>
        <taxon>Carduoideae</taxon>
        <taxon>Cardueae</taxon>
        <taxon>Centaureinae</taxon>
        <taxon>Centaurea</taxon>
    </lineage>
</organism>
<evidence type="ECO:0000256" key="5">
    <source>
        <dbReference type="ARBA" id="ARBA00022553"/>
    </source>
</evidence>
<evidence type="ECO:0000313" key="22">
    <source>
        <dbReference type="EMBL" id="KAJ9544352.1"/>
    </source>
</evidence>
<evidence type="ECO:0000256" key="9">
    <source>
        <dbReference type="ARBA" id="ARBA00022729"/>
    </source>
</evidence>
<comment type="catalytic activity">
    <reaction evidence="19">
        <text>L-seryl-[protein] + ATP = O-phospho-L-seryl-[protein] + ADP + H(+)</text>
        <dbReference type="Rhea" id="RHEA:17989"/>
        <dbReference type="Rhea" id="RHEA-COMP:9863"/>
        <dbReference type="Rhea" id="RHEA-COMP:11604"/>
        <dbReference type="ChEBI" id="CHEBI:15378"/>
        <dbReference type="ChEBI" id="CHEBI:29999"/>
        <dbReference type="ChEBI" id="CHEBI:30616"/>
        <dbReference type="ChEBI" id="CHEBI:83421"/>
        <dbReference type="ChEBI" id="CHEBI:456216"/>
        <dbReference type="EC" id="2.7.11.1"/>
    </reaction>
</comment>
<keyword evidence="7" id="KW-0808">Transferase</keyword>
<dbReference type="GO" id="GO:0006952">
    <property type="term" value="P:defense response"/>
    <property type="evidence" value="ECO:0007669"/>
    <property type="project" value="UniProtKB-ARBA"/>
</dbReference>
<keyword evidence="6" id="KW-0433">Leucine-rich repeat</keyword>
<comment type="subcellular location">
    <subcellularLocation>
        <location evidence="1">Cell membrane</location>
        <topology evidence="1">Single-pass type I membrane protein</topology>
    </subcellularLocation>
</comment>
<evidence type="ECO:0000256" key="13">
    <source>
        <dbReference type="ARBA" id="ARBA00022840"/>
    </source>
</evidence>
<keyword evidence="5" id="KW-0597">Phosphoprotein</keyword>
<evidence type="ECO:0000256" key="3">
    <source>
        <dbReference type="ARBA" id="ARBA00022475"/>
    </source>
</evidence>
<keyword evidence="12" id="KW-0418">Kinase</keyword>
<comment type="caution">
    <text evidence="22">The sequence shown here is derived from an EMBL/GenBank/DDBJ whole genome shotgun (WGS) entry which is preliminary data.</text>
</comment>
<evidence type="ECO:0000256" key="1">
    <source>
        <dbReference type="ARBA" id="ARBA00004251"/>
    </source>
</evidence>
<keyword evidence="15 20" id="KW-0472">Membrane</keyword>
<dbReference type="InterPro" id="IPR008266">
    <property type="entry name" value="Tyr_kinase_AS"/>
</dbReference>
<sequence length="1300" mass="144413">MAYLLLYVDDIILTASNTKLLQRFITKLSKEFAISDLGTLHHFLGIEVTKRNGGLFLSQATYVANILSRGNMTDCKPCATLADAGSKLSATDGEPLADGTLYRSLAGALQYLTFTRLDIAYVVQQACLYMHAPRDIHFSFMKWILRYLKGSVENMVVSSPLLILVGDVVSYESHTNRSLTNPTFSDGVSRNFSADKSLQFYSVNGRKRKEGNLLSLNRPLPGKPPFLEKNKAKKKNNRCKTWLLTDRGKKTQLLIQETKKGKRGKTKYNIALINPYIYIPITMMMMKDLFSLAIFLLTVFNSPFHVVGSSNEVDALLRWKASLRSQKNTILLPSWTDDDQRTMSLCSNWHGVSCNSHGSINRLNLSSSGLSGTLDQFSFPLFPNLTHFELSLNHFTGIIPSEIGYLSKLVYLDFSSNQFSGIIPPEIGHLRNLVTLYLFDNKLINGSIPETICQMRSLSGLALYNNMLSGSIPTCLGQLLNLSYIYLNYNNISGSIPYEIGNLSHLEKLYINNNHLTGSIPTSFVNLKKLTLLILCDNHLNGSIPTEIGKLYSLRKVELQTNNLSGPIPRSLGKLRSLSLLRLFSNKLFGPLPQELGNLVSLSALELGVNQLNGSIPPSIRNLQNLNVFSLRNNRFSGPIPQELGKLKLIRIDISNNRFSSYLPDNICNGGKLEMLLVGDNNLTGRIPKSLYNCSSLRRLRFDGNQITGDLSESFGVYPHLSYINLDNNMVFGKLSNSWSKCTNLTTMQMGGNRISGSIPPFLSPKLQVLNLSSNDLVGEIPKEFGRMSGLVNLYLSNNQLSGVVPMNLGSLAELSYLDLSVNKFNGQIPSSLGSCSKLFHLNLSNNVFTHEIPVEIGRLFHLSVLDLSHNSLTGELPSSLSSLTSLETLNLSHNQLSGYIPRTMKSMNALWSIDLSYNLLEGPIPVSKGFMNASIEGNKGLCGNGNRLQQCESKPQTPNVNHKLAILISLPLVGALLFGGALGIFIFYWRKRMPSMNEEDKPHKDFFSISTFDGRETYHQILEATEEFNGAYCIGKGGCGSVYKAKMASGETVAVKRLHSSSEMVSRDDFFNEIRALTRIRHRNIVKLHGYCLHAQNSLLVYEYLEGGSLAESLKWDEIAQNFNWNKRVNVIKGVAHALSYMHHDCSPAIVHRDISSKNILLDLECEACVSDFGTSKILNQESSNWSNIAGTYGYLAPELGCSMKVTEKCDVYSFGVLTVEVIKGEHPGDIITDLLSPSTKKMELEDLLDDRLGVPNPEMKKVVTSILVIAIECLNLNPEIRPTMYDVSQKIACLTSNM</sequence>
<dbReference type="InterPro" id="IPR000719">
    <property type="entry name" value="Prot_kinase_dom"/>
</dbReference>
<dbReference type="InterPro" id="IPR011009">
    <property type="entry name" value="Kinase-like_dom_sf"/>
</dbReference>
<evidence type="ECO:0000256" key="15">
    <source>
        <dbReference type="ARBA" id="ARBA00023136"/>
    </source>
</evidence>
<dbReference type="GO" id="GO:0005524">
    <property type="term" value="F:ATP binding"/>
    <property type="evidence" value="ECO:0007669"/>
    <property type="project" value="UniProtKB-KW"/>
</dbReference>
<evidence type="ECO:0000256" key="2">
    <source>
        <dbReference type="ARBA" id="ARBA00012513"/>
    </source>
</evidence>
<dbReference type="InterPro" id="IPR001245">
    <property type="entry name" value="Ser-Thr/Tyr_kinase_cat_dom"/>
</dbReference>
<dbReference type="PANTHER" id="PTHR48053">
    <property type="entry name" value="LEUCINE RICH REPEAT FAMILY PROTEIN, EXPRESSED"/>
    <property type="match status" value="1"/>
</dbReference>
<keyword evidence="3" id="KW-1003">Cell membrane</keyword>
<dbReference type="Gene3D" id="3.30.200.20">
    <property type="entry name" value="Phosphorylase Kinase, domain 1"/>
    <property type="match status" value="1"/>
</dbReference>
<evidence type="ECO:0000256" key="12">
    <source>
        <dbReference type="ARBA" id="ARBA00022777"/>
    </source>
</evidence>
<dbReference type="SMART" id="SM00369">
    <property type="entry name" value="LRR_TYP"/>
    <property type="match status" value="9"/>
</dbReference>
<dbReference type="FunFam" id="3.80.10.10:FF:000383">
    <property type="entry name" value="Leucine-rich repeat receptor protein kinase EMS1"/>
    <property type="match status" value="1"/>
</dbReference>
<dbReference type="GO" id="GO:0005886">
    <property type="term" value="C:plasma membrane"/>
    <property type="evidence" value="ECO:0007669"/>
    <property type="project" value="UniProtKB-SubCell"/>
</dbReference>
<evidence type="ECO:0000256" key="20">
    <source>
        <dbReference type="SAM" id="Phobius"/>
    </source>
</evidence>
<evidence type="ECO:0000256" key="19">
    <source>
        <dbReference type="ARBA" id="ARBA00048679"/>
    </source>
</evidence>
<keyword evidence="13" id="KW-0067">ATP-binding</keyword>
<dbReference type="Gene3D" id="3.80.10.10">
    <property type="entry name" value="Ribonuclease Inhibitor"/>
    <property type="match status" value="4"/>
</dbReference>
<evidence type="ECO:0000259" key="21">
    <source>
        <dbReference type="PROSITE" id="PS50011"/>
    </source>
</evidence>
<gene>
    <name evidence="22" type="ORF">OSB04_024059</name>
</gene>
<dbReference type="InterPro" id="IPR001611">
    <property type="entry name" value="Leu-rich_rpt"/>
</dbReference>
<dbReference type="InterPro" id="IPR055414">
    <property type="entry name" value="LRR_R13L4/SHOC2-like"/>
</dbReference>
<feature type="transmembrane region" description="Helical" evidence="20">
    <location>
        <begin position="965"/>
        <end position="990"/>
    </location>
</feature>
<dbReference type="PRINTS" id="PR00019">
    <property type="entry name" value="LEURICHRPT"/>
</dbReference>
<evidence type="ECO:0000256" key="6">
    <source>
        <dbReference type="ARBA" id="ARBA00022614"/>
    </source>
</evidence>
<dbReference type="EMBL" id="JARYMX010000006">
    <property type="protein sequence ID" value="KAJ9544352.1"/>
    <property type="molecule type" value="Genomic_DNA"/>
</dbReference>
<keyword evidence="23" id="KW-1185">Reference proteome</keyword>
<evidence type="ECO:0000313" key="23">
    <source>
        <dbReference type="Proteomes" id="UP001172457"/>
    </source>
</evidence>
<dbReference type="EC" id="2.7.11.1" evidence="2"/>
<keyword evidence="8 20" id="KW-0812">Transmembrane</keyword>
<dbReference type="SUPFAM" id="SSF52047">
    <property type="entry name" value="RNI-like"/>
    <property type="match status" value="1"/>
</dbReference>
<dbReference type="Pfam" id="PF07714">
    <property type="entry name" value="PK_Tyr_Ser-Thr"/>
    <property type="match status" value="1"/>
</dbReference>
<dbReference type="FunFam" id="3.80.10.10:FF:000416">
    <property type="entry name" value="Probable leucine-rich repeat receptor-like protein kinase At5g63930"/>
    <property type="match status" value="1"/>
</dbReference>
<dbReference type="GO" id="GO:0004674">
    <property type="term" value="F:protein serine/threonine kinase activity"/>
    <property type="evidence" value="ECO:0007669"/>
    <property type="project" value="UniProtKB-KW"/>
</dbReference>
<dbReference type="InterPro" id="IPR003591">
    <property type="entry name" value="Leu-rich_rpt_typical-subtyp"/>
</dbReference>
<keyword evidence="17" id="KW-0325">Glycoprotein</keyword>
<keyword evidence="14 20" id="KW-1133">Transmembrane helix</keyword>
<feature type="domain" description="Protein kinase" evidence="21">
    <location>
        <begin position="1029"/>
        <end position="1296"/>
    </location>
</feature>
<keyword evidence="10" id="KW-0677">Repeat</keyword>
<dbReference type="InterPro" id="IPR013103">
    <property type="entry name" value="RVT_2"/>
</dbReference>
<protein>
    <recommendedName>
        <fullName evidence="2">non-specific serine/threonine protein kinase</fullName>
        <ecNumber evidence="2">2.7.11.1</ecNumber>
    </recommendedName>
</protein>
<dbReference type="InterPro" id="IPR032675">
    <property type="entry name" value="LRR_dom_sf"/>
</dbReference>
<comment type="catalytic activity">
    <reaction evidence="18">
        <text>L-threonyl-[protein] + ATP = O-phospho-L-threonyl-[protein] + ADP + H(+)</text>
        <dbReference type="Rhea" id="RHEA:46608"/>
        <dbReference type="Rhea" id="RHEA-COMP:11060"/>
        <dbReference type="Rhea" id="RHEA-COMP:11605"/>
        <dbReference type="ChEBI" id="CHEBI:15378"/>
        <dbReference type="ChEBI" id="CHEBI:30013"/>
        <dbReference type="ChEBI" id="CHEBI:30616"/>
        <dbReference type="ChEBI" id="CHEBI:61977"/>
        <dbReference type="ChEBI" id="CHEBI:456216"/>
        <dbReference type="EC" id="2.7.11.1"/>
    </reaction>
</comment>
<dbReference type="InterPro" id="IPR051716">
    <property type="entry name" value="Plant_RL_S/T_kinase"/>
</dbReference>
<dbReference type="FunFam" id="3.80.10.10:FF:000177">
    <property type="entry name" value="Leucine-rich repeat receptor-like serine/threonine-protein kinase At1g17230"/>
    <property type="match status" value="1"/>
</dbReference>
<dbReference type="InterPro" id="IPR013210">
    <property type="entry name" value="LRR_N_plant-typ"/>
</dbReference>
<dbReference type="Pfam" id="PF08263">
    <property type="entry name" value="LRRNT_2"/>
    <property type="match status" value="1"/>
</dbReference>
<evidence type="ECO:0000256" key="16">
    <source>
        <dbReference type="ARBA" id="ARBA00023170"/>
    </source>
</evidence>
<accession>A0AA38W2T1</accession>
<evidence type="ECO:0000256" key="17">
    <source>
        <dbReference type="ARBA" id="ARBA00023180"/>
    </source>
</evidence>
<dbReference type="PROSITE" id="PS00109">
    <property type="entry name" value="PROTEIN_KINASE_TYR"/>
    <property type="match status" value="1"/>
</dbReference>
<evidence type="ECO:0000256" key="8">
    <source>
        <dbReference type="ARBA" id="ARBA00022692"/>
    </source>
</evidence>
<dbReference type="PROSITE" id="PS50011">
    <property type="entry name" value="PROTEIN_KINASE_DOM"/>
    <property type="match status" value="1"/>
</dbReference>
<evidence type="ECO:0000256" key="11">
    <source>
        <dbReference type="ARBA" id="ARBA00022741"/>
    </source>
</evidence>
<dbReference type="SUPFAM" id="SSF56112">
    <property type="entry name" value="Protein kinase-like (PK-like)"/>
    <property type="match status" value="1"/>
</dbReference>
<evidence type="ECO:0000256" key="14">
    <source>
        <dbReference type="ARBA" id="ARBA00022989"/>
    </source>
</evidence>